<protein>
    <recommendedName>
        <fullName evidence="4">HAT C-terminal dimerisation domain-containing protein</fullName>
    </recommendedName>
</protein>
<evidence type="ECO:0000313" key="2">
    <source>
        <dbReference type="EMBL" id="KAG6963281.1"/>
    </source>
</evidence>
<evidence type="ECO:0000313" key="3">
    <source>
        <dbReference type="Proteomes" id="UP000688947"/>
    </source>
</evidence>
<reference evidence="2" key="1">
    <citation type="submission" date="2021-01" db="EMBL/GenBank/DDBJ databases">
        <title>Phytophthora aleatoria, a newly-described species from Pinus radiata is distinct from Phytophthora cactorum isolates based on comparative genomics.</title>
        <authorList>
            <person name="Mcdougal R."/>
            <person name="Panda P."/>
            <person name="Williams N."/>
            <person name="Studholme D.J."/>
        </authorList>
    </citation>
    <scope>NUCLEOTIDE SEQUENCE</scope>
    <source>
        <strain evidence="2">NZFS 3830</strain>
    </source>
</reference>
<accession>A0A8T1ULY7</accession>
<sequence>MPLSEVDDELTRAMCKWRSTNLKAVKADMIAVATKLSLVIAEAMDIVFGDMYDGWTHDTVHFVAVYGLFVAGAVEDLVPPTSDHKKLVRLLKHLEKLDSVCKRLQCAATTMSETTAKIVHSSALKKRIVKICDGEKLSAAESAALKRFETPRSDEQPGTSGRKRKERQDSYSAHVIQQGVYKRCQVERAAFSPLAALVPPTSNACEHLFSECKITLTPQRCSMLPAHFEMLTFLCVNKDMWDVTSLI</sequence>
<dbReference type="EMBL" id="JAENGZ010000276">
    <property type="protein sequence ID" value="KAG6963281.1"/>
    <property type="molecule type" value="Genomic_DNA"/>
</dbReference>
<proteinExistence type="predicted"/>
<comment type="caution">
    <text evidence="2">The sequence shown here is derived from an EMBL/GenBank/DDBJ whole genome shotgun (WGS) entry which is preliminary data.</text>
</comment>
<dbReference type="AlphaFoldDB" id="A0A8T1ULY7"/>
<name>A0A8T1ULY7_9STRA</name>
<dbReference type="Proteomes" id="UP000688947">
    <property type="component" value="Unassembled WGS sequence"/>
</dbReference>
<dbReference type="OrthoDB" id="114678at2759"/>
<organism evidence="2 3">
    <name type="scientific">Phytophthora cactorum</name>
    <dbReference type="NCBI Taxonomy" id="29920"/>
    <lineage>
        <taxon>Eukaryota</taxon>
        <taxon>Sar</taxon>
        <taxon>Stramenopiles</taxon>
        <taxon>Oomycota</taxon>
        <taxon>Peronosporomycetes</taxon>
        <taxon>Peronosporales</taxon>
        <taxon>Peronosporaceae</taxon>
        <taxon>Phytophthora</taxon>
    </lineage>
</organism>
<dbReference type="VEuPathDB" id="FungiDB:PC110_g2918"/>
<dbReference type="PANTHER" id="PTHR40866">
    <property type="entry name" value="BED-TYPE DOMAIN-CONTAINING PROTEIN"/>
    <property type="match status" value="1"/>
</dbReference>
<dbReference type="PANTHER" id="PTHR40866:SF1">
    <property type="entry name" value="BED-TYPE DOMAIN-CONTAINING PROTEIN"/>
    <property type="match status" value="1"/>
</dbReference>
<evidence type="ECO:0000256" key="1">
    <source>
        <dbReference type="SAM" id="MobiDB-lite"/>
    </source>
</evidence>
<gene>
    <name evidence="2" type="ORF">JG687_00006659</name>
</gene>
<feature type="region of interest" description="Disordered" evidence="1">
    <location>
        <begin position="148"/>
        <end position="171"/>
    </location>
</feature>
<evidence type="ECO:0008006" key="4">
    <source>
        <dbReference type="Google" id="ProtNLM"/>
    </source>
</evidence>